<evidence type="ECO:0000256" key="3">
    <source>
        <dbReference type="ARBA" id="ARBA00013068"/>
    </source>
</evidence>
<protein>
    <recommendedName>
        <fullName evidence="3">fructose-bisphosphate aldolase</fullName>
        <ecNumber evidence="3">4.1.2.13</ecNumber>
    </recommendedName>
    <alternativeName>
        <fullName evidence="6">Fructose-bisphosphate aldolase class I</fullName>
    </alternativeName>
</protein>
<dbReference type="InterPro" id="IPR000741">
    <property type="entry name" value="FBA_I"/>
</dbReference>
<dbReference type="Proteomes" id="UP000219612">
    <property type="component" value="Unassembled WGS sequence"/>
</dbReference>
<dbReference type="InterPro" id="IPR013785">
    <property type="entry name" value="Aldolase_TIM"/>
</dbReference>
<dbReference type="UniPathway" id="UPA00109">
    <property type="reaction ID" value="UER00183"/>
</dbReference>
<dbReference type="EC" id="4.1.2.13" evidence="3"/>
<comment type="pathway">
    <text evidence="1">Carbohydrate degradation; glycolysis; D-glyceraldehyde 3-phosphate and glycerone phosphate from D-glucose: step 4/4.</text>
</comment>
<sequence length="295" mass="31882">MNQEQLAKVGSGTGFLAALDQSGGSTPKALEQYGVAESAYSDDDQMFDLMHEFRARIISAPAFGGDRVLAAILFEQTMEREVDGVAVPAYLWGRKQVVPFVKVDEGLAAEKDGVRLMKPFTRLDGLLERATRRGVFGTKMRSFIAGPDRGGVAAVLDQQFDYAGRILDAGLVPIIEPEVDIHSGGKAAAEELLLAGIVDRLAGVPDGRQVMLKLSIPSQDDFYAGLIAHPKVLRVVALSGGYTQAEADERLARNRGLIASFSRALTQDLRRDQSDAEFNRVLDKAIGDIYRASAA</sequence>
<evidence type="ECO:0000256" key="6">
    <source>
        <dbReference type="ARBA" id="ARBA00029799"/>
    </source>
</evidence>
<evidence type="ECO:0000256" key="4">
    <source>
        <dbReference type="ARBA" id="ARBA00023152"/>
    </source>
</evidence>
<dbReference type="Gene3D" id="3.20.20.70">
    <property type="entry name" value="Aldolase class I"/>
    <property type="match status" value="1"/>
</dbReference>
<proteinExistence type="inferred from homology"/>
<keyword evidence="5" id="KW-0456">Lyase</keyword>
<accession>A0A285IIV9</accession>
<name>A0A285IIV9_9ACTN</name>
<dbReference type="GO" id="GO:0004332">
    <property type="term" value="F:fructose-bisphosphate aldolase activity"/>
    <property type="evidence" value="ECO:0007669"/>
    <property type="project" value="UniProtKB-EC"/>
</dbReference>
<reference evidence="7 8" key="1">
    <citation type="submission" date="2017-09" db="EMBL/GenBank/DDBJ databases">
        <authorList>
            <person name="Ehlers B."/>
            <person name="Leendertz F.H."/>
        </authorList>
    </citation>
    <scope>NUCLEOTIDE SEQUENCE [LARGE SCALE GENOMIC DNA]</scope>
    <source>
        <strain evidence="7 8">CGMCC 4.6857</strain>
    </source>
</reference>
<comment type="similarity">
    <text evidence="2">Belongs to the class I fructose-bisphosphate aldolase family.</text>
</comment>
<evidence type="ECO:0000313" key="7">
    <source>
        <dbReference type="EMBL" id="SNY47950.1"/>
    </source>
</evidence>
<dbReference type="Pfam" id="PF00274">
    <property type="entry name" value="Glycolytic"/>
    <property type="match status" value="1"/>
</dbReference>
<keyword evidence="4" id="KW-0324">Glycolysis</keyword>
<dbReference type="NCBIfam" id="NF003784">
    <property type="entry name" value="PRK05377.1"/>
    <property type="match status" value="1"/>
</dbReference>
<organism evidence="7 8">
    <name type="scientific">Paractinoplanes atraurantiacus</name>
    <dbReference type="NCBI Taxonomy" id="1036182"/>
    <lineage>
        <taxon>Bacteria</taxon>
        <taxon>Bacillati</taxon>
        <taxon>Actinomycetota</taxon>
        <taxon>Actinomycetes</taxon>
        <taxon>Micromonosporales</taxon>
        <taxon>Micromonosporaceae</taxon>
        <taxon>Paractinoplanes</taxon>
    </lineage>
</organism>
<dbReference type="OrthoDB" id="9813469at2"/>
<keyword evidence="8" id="KW-1185">Reference proteome</keyword>
<dbReference type="PANTHER" id="PTHR11627">
    <property type="entry name" value="FRUCTOSE-BISPHOSPHATE ALDOLASE"/>
    <property type="match status" value="1"/>
</dbReference>
<evidence type="ECO:0000256" key="2">
    <source>
        <dbReference type="ARBA" id="ARBA00010387"/>
    </source>
</evidence>
<dbReference type="EMBL" id="OBDY01000008">
    <property type="protein sequence ID" value="SNY47950.1"/>
    <property type="molecule type" value="Genomic_DNA"/>
</dbReference>
<dbReference type="AlphaFoldDB" id="A0A285IIV9"/>
<dbReference type="RefSeq" id="WP_097321777.1">
    <property type="nucleotide sequence ID" value="NZ_OBDY01000008.1"/>
</dbReference>
<evidence type="ECO:0000256" key="5">
    <source>
        <dbReference type="ARBA" id="ARBA00023239"/>
    </source>
</evidence>
<gene>
    <name evidence="7" type="ORF">SAMN05421748_108251</name>
</gene>
<evidence type="ECO:0000256" key="1">
    <source>
        <dbReference type="ARBA" id="ARBA00004714"/>
    </source>
</evidence>
<dbReference type="GO" id="GO:0006096">
    <property type="term" value="P:glycolytic process"/>
    <property type="evidence" value="ECO:0007669"/>
    <property type="project" value="UniProtKB-UniPathway"/>
</dbReference>
<evidence type="ECO:0000313" key="8">
    <source>
        <dbReference type="Proteomes" id="UP000219612"/>
    </source>
</evidence>
<dbReference type="SUPFAM" id="SSF51569">
    <property type="entry name" value="Aldolase"/>
    <property type="match status" value="1"/>
</dbReference>